<evidence type="ECO:0000259" key="1">
    <source>
        <dbReference type="Pfam" id="PF03544"/>
    </source>
</evidence>
<evidence type="ECO:0000313" key="2">
    <source>
        <dbReference type="EMBL" id="RJX68126.1"/>
    </source>
</evidence>
<dbReference type="OrthoDB" id="7585155at2"/>
<accession>A0A419R2D5</accession>
<sequence>MIELFIAASAASVSMPTKAEPTVDPSNWIMASDFPPINQAISNITYELTLNRQGKPDRCTIVFSSSSAELDAAVCGGAMKRARFRPAKDRNGAPAFFVRRERVGFVADESQTGDYRNEDADIVISLPEVPQNNSYLTEILLTMAEDGTLSDCAIRQSNAEPALDKLACEVASSPQIAAPIRDGNGNTVPGIRNYYVGFGNAPTLGAISR</sequence>
<reference evidence="2 3" key="1">
    <citation type="submission" date="2018-09" db="EMBL/GenBank/DDBJ databases">
        <title>Altererythrobacter sp.Ery1 and Ery12, the genome sequencing of novel strains in genus Alterythrobacter.</title>
        <authorList>
            <person name="Cheng H."/>
            <person name="Wu Y.-H."/>
            <person name="Fang C."/>
            <person name="Xu X.-W."/>
        </authorList>
    </citation>
    <scope>NUCLEOTIDE SEQUENCE [LARGE SCALE GENOMIC DNA]</scope>
    <source>
        <strain evidence="2 3">Ery12</strain>
    </source>
</reference>
<dbReference type="EMBL" id="RAHJ01000018">
    <property type="protein sequence ID" value="RJX68126.1"/>
    <property type="molecule type" value="Genomic_DNA"/>
</dbReference>
<dbReference type="GO" id="GO:0055085">
    <property type="term" value="P:transmembrane transport"/>
    <property type="evidence" value="ECO:0007669"/>
    <property type="project" value="InterPro"/>
</dbReference>
<evidence type="ECO:0000313" key="3">
    <source>
        <dbReference type="Proteomes" id="UP000284322"/>
    </source>
</evidence>
<name>A0A419R2D5_9SPHN</name>
<dbReference type="AlphaFoldDB" id="A0A419R2D5"/>
<dbReference type="InterPro" id="IPR037682">
    <property type="entry name" value="TonB_C"/>
</dbReference>
<keyword evidence="3" id="KW-1185">Reference proteome</keyword>
<gene>
    <name evidence="2" type="ORF">D6858_09435</name>
</gene>
<comment type="caution">
    <text evidence="2">The sequence shown here is derived from an EMBL/GenBank/DDBJ whole genome shotgun (WGS) entry which is preliminary data.</text>
</comment>
<protein>
    <recommendedName>
        <fullName evidence="1">TonB C-terminal domain-containing protein</fullName>
    </recommendedName>
</protein>
<feature type="domain" description="TonB C-terminal" evidence="1">
    <location>
        <begin position="44"/>
        <end position="92"/>
    </location>
</feature>
<organism evidence="2 3">
    <name type="scientific">Tsuneonella suprasediminis</name>
    <dbReference type="NCBI Taxonomy" id="2306996"/>
    <lineage>
        <taxon>Bacteria</taxon>
        <taxon>Pseudomonadati</taxon>
        <taxon>Pseudomonadota</taxon>
        <taxon>Alphaproteobacteria</taxon>
        <taxon>Sphingomonadales</taxon>
        <taxon>Erythrobacteraceae</taxon>
        <taxon>Tsuneonella</taxon>
    </lineage>
</organism>
<dbReference type="Pfam" id="PF03544">
    <property type="entry name" value="TonB_C"/>
    <property type="match status" value="1"/>
</dbReference>
<dbReference type="Proteomes" id="UP000284322">
    <property type="component" value="Unassembled WGS sequence"/>
</dbReference>
<dbReference type="RefSeq" id="WP_120109325.1">
    <property type="nucleotide sequence ID" value="NZ_RAHJ01000018.1"/>
</dbReference>
<proteinExistence type="predicted"/>